<organism evidence="1 2">
    <name type="scientific">Actinophytocola xinjiangensis</name>
    <dbReference type="NCBI Taxonomy" id="485602"/>
    <lineage>
        <taxon>Bacteria</taxon>
        <taxon>Bacillati</taxon>
        <taxon>Actinomycetota</taxon>
        <taxon>Actinomycetes</taxon>
        <taxon>Pseudonocardiales</taxon>
        <taxon>Pseudonocardiaceae</taxon>
    </lineage>
</organism>
<evidence type="ECO:0000313" key="2">
    <source>
        <dbReference type="Proteomes" id="UP000185696"/>
    </source>
</evidence>
<dbReference type="RefSeq" id="WP_075134753.1">
    <property type="nucleotide sequence ID" value="NZ_MSIF01000010.1"/>
</dbReference>
<sequence length="314" mass="34889">MSTVRELAGAGTLAVVAAAATGDDRRRLRIEAYELLHRLVFEQLTRKVETRRGHLRCAVSVQLLADDCLDRFHDDMDAVLDDLFRHARTPIRNLEGWVRRRLRAATVDAHRRRRGERGAQQRPRLPGWLADRLDHDTRLGELAVSMLEFVGVEQTAGLETWPVDAWAARRCADGAGYEAARRAVLRDVATVLTAMRTRPAWYDDYVERPLGRKRAPLLPAPRTTVSAQPPQPPRRSALVELSGLAITAIETRLAGGEEPRAVLVDVLTTVFGRLSEVDSEDDGADDRVLALLDDAASVDRLVADVLAILRHDGV</sequence>
<dbReference type="Proteomes" id="UP000185696">
    <property type="component" value="Unassembled WGS sequence"/>
</dbReference>
<reference evidence="1 2" key="1">
    <citation type="submission" date="2016-12" db="EMBL/GenBank/DDBJ databases">
        <title>The draft genome sequence of Actinophytocola xinjiangensis.</title>
        <authorList>
            <person name="Wang W."/>
            <person name="Yuan L."/>
        </authorList>
    </citation>
    <scope>NUCLEOTIDE SEQUENCE [LARGE SCALE GENOMIC DNA]</scope>
    <source>
        <strain evidence="1 2">CGMCC 4.4663</strain>
    </source>
</reference>
<evidence type="ECO:0000313" key="1">
    <source>
        <dbReference type="EMBL" id="OLF09163.1"/>
    </source>
</evidence>
<dbReference type="EMBL" id="MSIF01000010">
    <property type="protein sequence ID" value="OLF09163.1"/>
    <property type="molecule type" value="Genomic_DNA"/>
</dbReference>
<keyword evidence="2" id="KW-1185">Reference proteome</keyword>
<gene>
    <name evidence="1" type="ORF">BLA60_21570</name>
</gene>
<proteinExistence type="predicted"/>
<dbReference type="OrthoDB" id="3285299at2"/>
<accession>A0A7Z1AXH6</accession>
<protein>
    <submittedName>
        <fullName evidence="1">Uncharacterized protein</fullName>
    </submittedName>
</protein>
<name>A0A7Z1AXH6_9PSEU</name>
<comment type="caution">
    <text evidence="1">The sequence shown here is derived from an EMBL/GenBank/DDBJ whole genome shotgun (WGS) entry which is preliminary data.</text>
</comment>
<dbReference type="AlphaFoldDB" id="A0A7Z1AXH6"/>